<evidence type="ECO:0000256" key="10">
    <source>
        <dbReference type="ARBA" id="ARBA00023180"/>
    </source>
</evidence>
<comment type="subcellular location">
    <subcellularLocation>
        <location evidence="1">Cell membrane</location>
        <topology evidence="1">Single-pass membrane protein</topology>
    </subcellularLocation>
</comment>
<keyword evidence="10" id="KW-0325">Glycoprotein</keyword>
<dbReference type="InterPro" id="IPR017441">
    <property type="entry name" value="Protein_kinase_ATP_BS"/>
</dbReference>
<dbReference type="PRINTS" id="PR00019">
    <property type="entry name" value="LEURICHRPT"/>
</dbReference>
<dbReference type="Gene3D" id="3.30.200.20">
    <property type="entry name" value="Phosphorylase Kinase, domain 1"/>
    <property type="match status" value="1"/>
</dbReference>
<name>A0A5P1EZY8_ASPOF</name>
<evidence type="ECO:0000256" key="6">
    <source>
        <dbReference type="ARBA" id="ARBA00022737"/>
    </source>
</evidence>
<keyword evidence="6" id="KW-0677">Repeat</keyword>
<dbReference type="PROSITE" id="PS50011">
    <property type="entry name" value="PROTEIN_KINASE_DOM"/>
    <property type="match status" value="1"/>
</dbReference>
<keyword evidence="2" id="KW-1003">Cell membrane</keyword>
<keyword evidence="11" id="KW-0547">Nucleotide-binding</keyword>
<evidence type="ECO:0000256" key="5">
    <source>
        <dbReference type="ARBA" id="ARBA00022729"/>
    </source>
</evidence>
<dbReference type="InterPro" id="IPR011009">
    <property type="entry name" value="Kinase-like_dom_sf"/>
</dbReference>
<dbReference type="InterPro" id="IPR001611">
    <property type="entry name" value="Leu-rich_rpt"/>
</dbReference>
<dbReference type="InterPro" id="IPR032675">
    <property type="entry name" value="LRR_dom_sf"/>
</dbReference>
<keyword evidence="4 12" id="KW-0812">Transmembrane</keyword>
<dbReference type="Pfam" id="PF07714">
    <property type="entry name" value="PK_Tyr_Ser-Thr"/>
    <property type="match status" value="1"/>
</dbReference>
<organism evidence="15 16">
    <name type="scientific">Asparagus officinalis</name>
    <name type="common">Garden asparagus</name>
    <dbReference type="NCBI Taxonomy" id="4686"/>
    <lineage>
        <taxon>Eukaryota</taxon>
        <taxon>Viridiplantae</taxon>
        <taxon>Streptophyta</taxon>
        <taxon>Embryophyta</taxon>
        <taxon>Tracheophyta</taxon>
        <taxon>Spermatophyta</taxon>
        <taxon>Magnoliopsida</taxon>
        <taxon>Liliopsida</taxon>
        <taxon>Asparagales</taxon>
        <taxon>Asparagaceae</taxon>
        <taxon>Asparagoideae</taxon>
        <taxon>Asparagus</taxon>
    </lineage>
</organism>
<evidence type="ECO:0000256" key="7">
    <source>
        <dbReference type="ARBA" id="ARBA00022989"/>
    </source>
</evidence>
<dbReference type="GO" id="GO:0004674">
    <property type="term" value="F:protein serine/threonine kinase activity"/>
    <property type="evidence" value="ECO:0007669"/>
    <property type="project" value="UniProtKB-EC"/>
</dbReference>
<keyword evidence="8 12" id="KW-0472">Membrane</keyword>
<dbReference type="InterPro" id="IPR000719">
    <property type="entry name" value="Prot_kinase_dom"/>
</dbReference>
<gene>
    <name evidence="15" type="ORF">A4U43_C04F11100</name>
</gene>
<dbReference type="Gramene" id="ONK71666">
    <property type="protein sequence ID" value="ONK71666"/>
    <property type="gene ID" value="A4U43_C04F11100"/>
</dbReference>
<feature type="binding site" evidence="11">
    <location>
        <position position="381"/>
    </location>
    <ligand>
        <name>ATP</name>
        <dbReference type="ChEBI" id="CHEBI:30616"/>
    </ligand>
</feature>
<evidence type="ECO:0000256" key="12">
    <source>
        <dbReference type="SAM" id="Phobius"/>
    </source>
</evidence>
<evidence type="ECO:0000256" key="2">
    <source>
        <dbReference type="ARBA" id="ARBA00022475"/>
    </source>
</evidence>
<reference evidence="16" key="1">
    <citation type="journal article" date="2017" name="Nat. Commun.">
        <title>The asparagus genome sheds light on the origin and evolution of a young Y chromosome.</title>
        <authorList>
            <person name="Harkess A."/>
            <person name="Zhou J."/>
            <person name="Xu C."/>
            <person name="Bowers J.E."/>
            <person name="Van der Hulst R."/>
            <person name="Ayyampalayam S."/>
            <person name="Mercati F."/>
            <person name="Riccardi P."/>
            <person name="McKain M.R."/>
            <person name="Kakrana A."/>
            <person name="Tang H."/>
            <person name="Ray J."/>
            <person name="Groenendijk J."/>
            <person name="Arikit S."/>
            <person name="Mathioni S.M."/>
            <person name="Nakano M."/>
            <person name="Shan H."/>
            <person name="Telgmann-Rauber A."/>
            <person name="Kanno A."/>
            <person name="Yue Z."/>
            <person name="Chen H."/>
            <person name="Li W."/>
            <person name="Chen Y."/>
            <person name="Xu X."/>
            <person name="Zhang Y."/>
            <person name="Luo S."/>
            <person name="Chen H."/>
            <person name="Gao J."/>
            <person name="Mao Z."/>
            <person name="Pires J.C."/>
            <person name="Luo M."/>
            <person name="Kudrna D."/>
            <person name="Wing R.A."/>
            <person name="Meyers B.C."/>
            <person name="Yi K."/>
            <person name="Kong H."/>
            <person name="Lavrijsen P."/>
            <person name="Sunseri F."/>
            <person name="Falavigna A."/>
            <person name="Ye Y."/>
            <person name="Leebens-Mack J.H."/>
            <person name="Chen G."/>
        </authorList>
    </citation>
    <scope>NUCLEOTIDE SEQUENCE [LARGE SCALE GENOMIC DNA]</scope>
    <source>
        <strain evidence="16">cv. DH0086</strain>
    </source>
</reference>
<feature type="domain" description="Protein kinase" evidence="14">
    <location>
        <begin position="353"/>
        <end position="434"/>
    </location>
</feature>
<feature type="chain" id="PRO_5024409160" description="Protein kinase domain-containing protein" evidence="13">
    <location>
        <begin position="27"/>
        <end position="434"/>
    </location>
</feature>
<evidence type="ECO:0000256" key="1">
    <source>
        <dbReference type="ARBA" id="ARBA00004162"/>
    </source>
</evidence>
<keyword evidence="16" id="KW-1185">Reference proteome</keyword>
<evidence type="ECO:0000313" key="16">
    <source>
        <dbReference type="Proteomes" id="UP000243459"/>
    </source>
</evidence>
<evidence type="ECO:0000259" key="14">
    <source>
        <dbReference type="PROSITE" id="PS50011"/>
    </source>
</evidence>
<dbReference type="Pfam" id="PF13855">
    <property type="entry name" value="LRR_8"/>
    <property type="match status" value="2"/>
</dbReference>
<dbReference type="FunFam" id="3.80.10.10:FF:000041">
    <property type="entry name" value="LRR receptor-like serine/threonine-protein kinase ERECTA"/>
    <property type="match status" value="1"/>
</dbReference>
<dbReference type="Gene3D" id="3.80.10.10">
    <property type="entry name" value="Ribonuclease Inhibitor"/>
    <property type="match status" value="1"/>
</dbReference>
<keyword evidence="5 13" id="KW-0732">Signal</keyword>
<dbReference type="FunFam" id="3.80.10.10:FF:000383">
    <property type="entry name" value="Leucine-rich repeat receptor protein kinase EMS1"/>
    <property type="match status" value="1"/>
</dbReference>
<keyword evidence="11" id="KW-0067">ATP-binding</keyword>
<dbReference type="PANTHER" id="PTHR48053:SF160">
    <property type="entry name" value="PROTEIN KINASE DOMAIN-CONTAINING PROTEIN"/>
    <property type="match status" value="1"/>
</dbReference>
<proteinExistence type="predicted"/>
<dbReference type="SUPFAM" id="SSF56112">
    <property type="entry name" value="Protein kinase-like (PK-like)"/>
    <property type="match status" value="1"/>
</dbReference>
<dbReference type="InterPro" id="IPR051716">
    <property type="entry name" value="Plant_RL_S/T_kinase"/>
</dbReference>
<dbReference type="PROSITE" id="PS00107">
    <property type="entry name" value="PROTEIN_KINASE_ATP"/>
    <property type="match status" value="1"/>
</dbReference>
<dbReference type="Pfam" id="PF00560">
    <property type="entry name" value="LRR_1"/>
    <property type="match status" value="1"/>
</dbReference>
<dbReference type="PANTHER" id="PTHR48053">
    <property type="entry name" value="LEUCINE RICH REPEAT FAMILY PROTEIN, EXPRESSED"/>
    <property type="match status" value="1"/>
</dbReference>
<keyword evidence="9" id="KW-0675">Receptor</keyword>
<evidence type="ECO:0000256" key="9">
    <source>
        <dbReference type="ARBA" id="ARBA00023170"/>
    </source>
</evidence>
<evidence type="ECO:0000256" key="11">
    <source>
        <dbReference type="PROSITE-ProRule" id="PRU10141"/>
    </source>
</evidence>
<evidence type="ECO:0000256" key="3">
    <source>
        <dbReference type="ARBA" id="ARBA00022614"/>
    </source>
</evidence>
<sequence>MGGTDLTVVFLLIYSLSHSLRRVILANNRFQGNIPENLSLNPGISYLDLSNNLFKGNIPLKLGAWNNLSMLDLSNNSFDGYIPSELGSLDNLQKLRISSNMLTGPIPSALGNCTKLLSLDLSLNSLSGKIPLEIVRLEKLQNLVLSGNKLTGKIPDSFTSTQSLLELQLGDNILEGQIPVTLGNLQYIYLALNLSNNKLTGEIPATFSNLCKLQVLDLSRNSLSGQIPLALSSMISLSFVNVSFNQLSGNLPANWIKLVAQLPNSFQGNPNLIINNEIEKKHRSKSTWRIPLVTIACILSLIGGALLASRYLAARKAHKLSAVSRISKRGFDSTGGLPEDLTYEDILRVTEDLSDKYVIGRGRNGTVYKTEFGKGKCWALKKFNLYESSFFLEMKIMSFVRHRNLVRMAGYCCRDGFRMIIYEYMAGGTWWNTV</sequence>
<dbReference type="OMA" id="PANWIKL"/>
<dbReference type="AlphaFoldDB" id="A0A5P1EZY8"/>
<dbReference type="EMBL" id="CM007384">
    <property type="protein sequence ID" value="ONK71666.1"/>
    <property type="molecule type" value="Genomic_DNA"/>
</dbReference>
<dbReference type="GO" id="GO:0005886">
    <property type="term" value="C:plasma membrane"/>
    <property type="evidence" value="ECO:0007669"/>
    <property type="project" value="UniProtKB-SubCell"/>
</dbReference>
<keyword evidence="7 12" id="KW-1133">Transmembrane helix</keyword>
<feature type="signal peptide" evidence="13">
    <location>
        <begin position="1"/>
        <end position="26"/>
    </location>
</feature>
<feature type="transmembrane region" description="Helical" evidence="12">
    <location>
        <begin position="288"/>
        <end position="309"/>
    </location>
</feature>
<evidence type="ECO:0000256" key="4">
    <source>
        <dbReference type="ARBA" id="ARBA00022692"/>
    </source>
</evidence>
<dbReference type="SUPFAM" id="SSF52058">
    <property type="entry name" value="L domain-like"/>
    <property type="match status" value="1"/>
</dbReference>
<evidence type="ECO:0000313" key="15">
    <source>
        <dbReference type="EMBL" id="ONK71666.1"/>
    </source>
</evidence>
<keyword evidence="3" id="KW-0433">Leucine-rich repeat</keyword>
<dbReference type="InterPro" id="IPR001245">
    <property type="entry name" value="Ser-Thr/Tyr_kinase_cat_dom"/>
</dbReference>
<dbReference type="GO" id="GO:0005524">
    <property type="term" value="F:ATP binding"/>
    <property type="evidence" value="ECO:0007669"/>
    <property type="project" value="UniProtKB-UniRule"/>
</dbReference>
<evidence type="ECO:0000256" key="13">
    <source>
        <dbReference type="SAM" id="SignalP"/>
    </source>
</evidence>
<evidence type="ECO:0000256" key="8">
    <source>
        <dbReference type="ARBA" id="ARBA00023136"/>
    </source>
</evidence>
<dbReference type="Proteomes" id="UP000243459">
    <property type="component" value="Chromosome 4"/>
</dbReference>
<accession>A0A5P1EZY8</accession>
<protein>
    <recommendedName>
        <fullName evidence="14">Protein kinase domain-containing protein</fullName>
    </recommendedName>
</protein>